<evidence type="ECO:0000313" key="4">
    <source>
        <dbReference type="Proteomes" id="UP001595536"/>
    </source>
</evidence>
<keyword evidence="4" id="KW-1185">Reference proteome</keyword>
<accession>A0ABV7LCT6</accession>
<dbReference type="RefSeq" id="WP_376868756.1">
    <property type="nucleotide sequence ID" value="NZ_JBHRUV010000019.1"/>
</dbReference>
<evidence type="ECO:0000256" key="2">
    <source>
        <dbReference type="SAM" id="SignalP"/>
    </source>
</evidence>
<evidence type="ECO:0008006" key="5">
    <source>
        <dbReference type="Google" id="ProtNLM"/>
    </source>
</evidence>
<comment type="caution">
    <text evidence="3">The sequence shown here is derived from an EMBL/GenBank/DDBJ whole genome shotgun (WGS) entry which is preliminary data.</text>
</comment>
<sequence length="75" mass="7578">MNRLKTLFLGGCLLLAGAGAASACGMSGLEGDCAAACRRAPKGWEHTLCVLSATHDGGHDQGDADPSPVTKGDHK</sequence>
<keyword evidence="2" id="KW-0732">Signal</keyword>
<evidence type="ECO:0000256" key="1">
    <source>
        <dbReference type="SAM" id="MobiDB-lite"/>
    </source>
</evidence>
<name>A0ABV7LCT6_9HYPH</name>
<reference evidence="4" key="1">
    <citation type="journal article" date="2019" name="Int. J. Syst. Evol. Microbiol.">
        <title>The Global Catalogue of Microorganisms (GCM) 10K type strain sequencing project: providing services to taxonomists for standard genome sequencing and annotation.</title>
        <authorList>
            <consortium name="The Broad Institute Genomics Platform"/>
            <consortium name="The Broad Institute Genome Sequencing Center for Infectious Disease"/>
            <person name="Wu L."/>
            <person name="Ma J."/>
        </authorList>
    </citation>
    <scope>NUCLEOTIDE SEQUENCE [LARGE SCALE GENOMIC DNA]</scope>
    <source>
        <strain evidence="4">CCM 7941</strain>
    </source>
</reference>
<feature type="chain" id="PRO_5045061882" description="Lipoprotein" evidence="2">
    <location>
        <begin position="24"/>
        <end position="75"/>
    </location>
</feature>
<dbReference type="Proteomes" id="UP001595536">
    <property type="component" value="Unassembled WGS sequence"/>
</dbReference>
<dbReference type="PROSITE" id="PS51257">
    <property type="entry name" value="PROKAR_LIPOPROTEIN"/>
    <property type="match status" value="1"/>
</dbReference>
<gene>
    <name evidence="3" type="ORF">ACFOEX_05115</name>
</gene>
<evidence type="ECO:0000313" key="3">
    <source>
        <dbReference type="EMBL" id="MFC3265740.1"/>
    </source>
</evidence>
<feature type="region of interest" description="Disordered" evidence="1">
    <location>
        <begin position="55"/>
        <end position="75"/>
    </location>
</feature>
<proteinExistence type="predicted"/>
<dbReference type="EMBL" id="JBHRUV010000019">
    <property type="protein sequence ID" value="MFC3265740.1"/>
    <property type="molecule type" value="Genomic_DNA"/>
</dbReference>
<feature type="signal peptide" evidence="2">
    <location>
        <begin position="1"/>
        <end position="23"/>
    </location>
</feature>
<protein>
    <recommendedName>
        <fullName evidence="5">Lipoprotein</fullName>
    </recommendedName>
</protein>
<organism evidence="3 4">
    <name type="scientific">Camelimonas abortus</name>
    <dbReference type="NCBI Taxonomy" id="1017184"/>
    <lineage>
        <taxon>Bacteria</taxon>
        <taxon>Pseudomonadati</taxon>
        <taxon>Pseudomonadota</taxon>
        <taxon>Alphaproteobacteria</taxon>
        <taxon>Hyphomicrobiales</taxon>
        <taxon>Chelatococcaceae</taxon>
        <taxon>Camelimonas</taxon>
    </lineage>
</organism>